<evidence type="ECO:0000313" key="4">
    <source>
        <dbReference type="EMBL" id="KAF7433988.1"/>
    </source>
</evidence>
<protein>
    <recommendedName>
        <fullName evidence="3">Apple domain-containing protein</fullName>
    </recommendedName>
</protein>
<reference evidence="4" key="1">
    <citation type="journal article" date="2020" name="G3 (Bethesda)">
        <title>High-Quality Assemblies for Three Invasive Social Wasps from the &lt;i&gt;Vespula&lt;/i&gt; Genus.</title>
        <authorList>
            <person name="Harrop T.W.R."/>
            <person name="Guhlin J."/>
            <person name="McLaughlin G.M."/>
            <person name="Permina E."/>
            <person name="Stockwell P."/>
            <person name="Gilligan J."/>
            <person name="Le Lec M.F."/>
            <person name="Gruber M.A.M."/>
            <person name="Quinn O."/>
            <person name="Lovegrove M."/>
            <person name="Duncan E.J."/>
            <person name="Remnant E.J."/>
            <person name="Van Eeckhoven J."/>
            <person name="Graham B."/>
            <person name="Knapp R.A."/>
            <person name="Langford K.W."/>
            <person name="Kronenberg Z."/>
            <person name="Press M.O."/>
            <person name="Eacker S.M."/>
            <person name="Wilson-Rankin E.E."/>
            <person name="Purcell J."/>
            <person name="Lester P.J."/>
            <person name="Dearden P.K."/>
        </authorList>
    </citation>
    <scope>NUCLEOTIDE SEQUENCE</scope>
    <source>
        <strain evidence="4">Volc-1</strain>
    </source>
</reference>
<dbReference type="Proteomes" id="UP000600918">
    <property type="component" value="Unassembled WGS sequence"/>
</dbReference>
<sequence>MWGRGRRIERYHQKFLLIALQFFGLIRTSKFQDLTIDNQLVIVANDCYTRVSIGTKLPDKDISFTIKVDSISDCEEECSKRRNSCVAFGFGISLKGNTSCELSSNMPNPENLQMDSDYDVYLRTERLPHCEPDRLYKTSNSGNQRSKNNTRTNSRFSGGLFGSFLPNIYQPNRSENNGKRQNTSQQSYLSSFDDDQRIIDIIRNKNYGVRPKIPINDPKYSTFGINNESKLPTDKKQQLFGNNFGEKIYLEKGNENLFHFDRPVITKDDLYRPVTLIYRPAYDNVWQNKDFQNYGNRPINEMFSRPVTKINEECTKTLTSSSENNYKKDFYKTDKDNSMIVKNYQVHRTTTITPSNENNYQIPVRWKPLQSGIIQQFRRNQTSPFVTNANENVFIGTNDYRNFMNDYNKKFKVPVNEENKCE</sequence>
<accession>A0A834UDR9</accession>
<evidence type="ECO:0000256" key="2">
    <source>
        <dbReference type="SAM" id="SignalP"/>
    </source>
</evidence>
<evidence type="ECO:0000259" key="3">
    <source>
        <dbReference type="PROSITE" id="PS50948"/>
    </source>
</evidence>
<feature type="region of interest" description="Disordered" evidence="1">
    <location>
        <begin position="132"/>
        <end position="158"/>
    </location>
</feature>
<name>A0A834UDR9_VESPE</name>
<organism evidence="4 5">
    <name type="scientific">Vespula pensylvanica</name>
    <name type="common">Western yellow jacket</name>
    <name type="synonym">Wasp</name>
    <dbReference type="NCBI Taxonomy" id="30213"/>
    <lineage>
        <taxon>Eukaryota</taxon>
        <taxon>Metazoa</taxon>
        <taxon>Ecdysozoa</taxon>
        <taxon>Arthropoda</taxon>
        <taxon>Hexapoda</taxon>
        <taxon>Insecta</taxon>
        <taxon>Pterygota</taxon>
        <taxon>Neoptera</taxon>
        <taxon>Endopterygota</taxon>
        <taxon>Hymenoptera</taxon>
        <taxon>Apocrita</taxon>
        <taxon>Aculeata</taxon>
        <taxon>Vespoidea</taxon>
        <taxon>Vespidae</taxon>
        <taxon>Vespinae</taxon>
        <taxon>Vespula</taxon>
    </lineage>
</organism>
<evidence type="ECO:0000256" key="1">
    <source>
        <dbReference type="SAM" id="MobiDB-lite"/>
    </source>
</evidence>
<evidence type="ECO:0000313" key="5">
    <source>
        <dbReference type="Proteomes" id="UP000600918"/>
    </source>
</evidence>
<keyword evidence="2" id="KW-0732">Signal</keyword>
<proteinExistence type="predicted"/>
<dbReference type="InterPro" id="IPR003609">
    <property type="entry name" value="Pan_app"/>
</dbReference>
<keyword evidence="5" id="KW-1185">Reference proteome</keyword>
<feature type="region of interest" description="Disordered" evidence="1">
    <location>
        <begin position="170"/>
        <end position="189"/>
    </location>
</feature>
<feature type="chain" id="PRO_5032386552" description="Apple domain-containing protein" evidence="2">
    <location>
        <begin position="29"/>
        <end position="422"/>
    </location>
</feature>
<dbReference type="EMBL" id="JACSDY010000002">
    <property type="protein sequence ID" value="KAF7433988.1"/>
    <property type="molecule type" value="Genomic_DNA"/>
</dbReference>
<feature type="compositionally biased region" description="Polar residues" evidence="1">
    <location>
        <begin position="137"/>
        <end position="156"/>
    </location>
</feature>
<feature type="domain" description="Apple" evidence="3">
    <location>
        <begin position="47"/>
        <end position="125"/>
    </location>
</feature>
<dbReference type="AlphaFoldDB" id="A0A834UDR9"/>
<gene>
    <name evidence="4" type="ORF">H0235_002179</name>
</gene>
<feature type="signal peptide" evidence="2">
    <location>
        <begin position="1"/>
        <end position="28"/>
    </location>
</feature>
<comment type="caution">
    <text evidence="4">The sequence shown here is derived from an EMBL/GenBank/DDBJ whole genome shotgun (WGS) entry which is preliminary data.</text>
</comment>
<dbReference type="PROSITE" id="PS50948">
    <property type="entry name" value="PAN"/>
    <property type="match status" value="1"/>
</dbReference>